<name>A0A6J7W673_9CAUD</name>
<organism evidence="1">
    <name type="scientific">uncultured Caudovirales phage</name>
    <dbReference type="NCBI Taxonomy" id="2100421"/>
    <lineage>
        <taxon>Viruses</taxon>
        <taxon>Duplodnaviria</taxon>
        <taxon>Heunggongvirae</taxon>
        <taxon>Uroviricota</taxon>
        <taxon>Caudoviricetes</taxon>
        <taxon>Peduoviridae</taxon>
        <taxon>Maltschvirus</taxon>
        <taxon>Maltschvirus maltsch</taxon>
    </lineage>
</organism>
<dbReference type="EMBL" id="LR798197">
    <property type="protein sequence ID" value="CAB5150829.1"/>
    <property type="molecule type" value="Genomic_DNA"/>
</dbReference>
<gene>
    <name evidence="1" type="ORF">UFOVP148_8</name>
</gene>
<dbReference type="PROSITE" id="PS51257">
    <property type="entry name" value="PROKAR_LIPOPROTEIN"/>
    <property type="match status" value="1"/>
</dbReference>
<evidence type="ECO:0008006" key="2">
    <source>
        <dbReference type="Google" id="ProtNLM"/>
    </source>
</evidence>
<evidence type="ECO:0000313" key="1">
    <source>
        <dbReference type="EMBL" id="CAB5150829.1"/>
    </source>
</evidence>
<protein>
    <recommendedName>
        <fullName evidence="2">Lipoprotein</fullName>
    </recommendedName>
</protein>
<sequence length="100" mass="11391">MLLKILSFIPFCTLVACSSAPKQTLPEPLVTTQSAPAPKPVLVNNYKRPEELSREEIIDSAKQCQEARMKPVIIYVYQNTEFGKIKTPVNVHCEVYRLER</sequence>
<accession>A0A6J7W673</accession>
<reference evidence="1" key="1">
    <citation type="submission" date="2020-05" db="EMBL/GenBank/DDBJ databases">
        <authorList>
            <person name="Chiriac C."/>
            <person name="Salcher M."/>
            <person name="Ghai R."/>
            <person name="Kavagutti S V."/>
        </authorList>
    </citation>
    <scope>NUCLEOTIDE SEQUENCE</scope>
</reference>
<proteinExistence type="predicted"/>